<dbReference type="SUPFAM" id="SSF143081">
    <property type="entry name" value="BB1717-like"/>
    <property type="match status" value="1"/>
</dbReference>
<evidence type="ECO:0000313" key="10">
    <source>
        <dbReference type="Proteomes" id="UP000032300"/>
    </source>
</evidence>
<dbReference type="PANTHER" id="PTHR13604:SF0">
    <property type="entry name" value="ABASIC SITE PROCESSING PROTEIN HMCES"/>
    <property type="match status" value="1"/>
</dbReference>
<evidence type="ECO:0000256" key="2">
    <source>
        <dbReference type="ARBA" id="ARBA00022670"/>
    </source>
</evidence>
<comment type="similarity">
    <text evidence="1 8">Belongs to the SOS response-associated peptidase family.</text>
</comment>
<keyword evidence="5" id="KW-0190">Covalent protein-DNA linkage</keyword>
<evidence type="ECO:0000256" key="3">
    <source>
        <dbReference type="ARBA" id="ARBA00022763"/>
    </source>
</evidence>
<reference evidence="9 10" key="1">
    <citation type="journal article" date="2015" name="Int. J. Syst. Evol. Microbiol.">
        <title>Sphingomonas hengshuiensis sp. nov., isolated from lake wetland.</title>
        <authorList>
            <person name="Wei S."/>
            <person name="Wang T."/>
            <person name="Liu H."/>
            <person name="Zhang C."/>
            <person name="Guo J."/>
            <person name="Wang Q."/>
            <person name="Liang K."/>
            <person name="Zhang Z."/>
        </authorList>
    </citation>
    <scope>NUCLEOTIDE SEQUENCE [LARGE SCALE GENOMIC DNA]</scope>
    <source>
        <strain evidence="9 10">WHSC-8</strain>
    </source>
</reference>
<dbReference type="GO" id="GO:0006508">
    <property type="term" value="P:proteolysis"/>
    <property type="evidence" value="ECO:0007669"/>
    <property type="project" value="UniProtKB-KW"/>
</dbReference>
<evidence type="ECO:0000256" key="1">
    <source>
        <dbReference type="ARBA" id="ARBA00008136"/>
    </source>
</evidence>
<evidence type="ECO:0000256" key="6">
    <source>
        <dbReference type="ARBA" id="ARBA00023125"/>
    </source>
</evidence>
<dbReference type="Gene3D" id="3.90.1680.10">
    <property type="entry name" value="SOS response associated peptidase-like"/>
    <property type="match status" value="1"/>
</dbReference>
<dbReference type="KEGG" id="sphi:TS85_15625"/>
<protein>
    <recommendedName>
        <fullName evidence="8">Abasic site processing protein</fullName>
        <ecNumber evidence="8">3.4.-.-</ecNumber>
    </recommendedName>
</protein>
<evidence type="ECO:0000313" key="9">
    <source>
        <dbReference type="EMBL" id="AJP74564.1"/>
    </source>
</evidence>
<dbReference type="RefSeq" id="WP_044336412.1">
    <property type="nucleotide sequence ID" value="NZ_CP010836.1"/>
</dbReference>
<dbReference type="InterPro" id="IPR003738">
    <property type="entry name" value="SRAP"/>
</dbReference>
<proteinExistence type="inferred from homology"/>
<evidence type="ECO:0000256" key="5">
    <source>
        <dbReference type="ARBA" id="ARBA00023124"/>
    </source>
</evidence>
<dbReference type="PANTHER" id="PTHR13604">
    <property type="entry name" value="DC12-RELATED"/>
    <property type="match status" value="1"/>
</dbReference>
<dbReference type="OrthoDB" id="9782620at2"/>
<keyword evidence="2 8" id="KW-0645">Protease</keyword>
<evidence type="ECO:0000256" key="4">
    <source>
        <dbReference type="ARBA" id="ARBA00022801"/>
    </source>
</evidence>
<keyword evidence="4 8" id="KW-0378">Hydrolase</keyword>
<dbReference type="EC" id="3.4.-.-" evidence="8"/>
<dbReference type="GO" id="GO:0106300">
    <property type="term" value="P:protein-DNA covalent cross-linking repair"/>
    <property type="evidence" value="ECO:0007669"/>
    <property type="project" value="InterPro"/>
</dbReference>
<keyword evidence="7" id="KW-0456">Lyase</keyword>
<dbReference type="Pfam" id="PF02586">
    <property type="entry name" value="SRAP"/>
    <property type="match status" value="1"/>
</dbReference>
<dbReference type="Proteomes" id="UP000032300">
    <property type="component" value="Chromosome"/>
</dbReference>
<dbReference type="GO" id="GO:0016829">
    <property type="term" value="F:lyase activity"/>
    <property type="evidence" value="ECO:0007669"/>
    <property type="project" value="UniProtKB-KW"/>
</dbReference>
<evidence type="ECO:0000256" key="7">
    <source>
        <dbReference type="ARBA" id="ARBA00023239"/>
    </source>
</evidence>
<dbReference type="InterPro" id="IPR036590">
    <property type="entry name" value="SRAP-like"/>
</dbReference>
<dbReference type="EMBL" id="CP010836">
    <property type="protein sequence ID" value="AJP74564.1"/>
    <property type="molecule type" value="Genomic_DNA"/>
</dbReference>
<dbReference type="GO" id="GO:0003697">
    <property type="term" value="F:single-stranded DNA binding"/>
    <property type="evidence" value="ECO:0007669"/>
    <property type="project" value="InterPro"/>
</dbReference>
<organism evidence="9 10">
    <name type="scientific">Sphingomonas hengshuiensis</name>
    <dbReference type="NCBI Taxonomy" id="1609977"/>
    <lineage>
        <taxon>Bacteria</taxon>
        <taxon>Pseudomonadati</taxon>
        <taxon>Pseudomonadota</taxon>
        <taxon>Alphaproteobacteria</taxon>
        <taxon>Sphingomonadales</taxon>
        <taxon>Sphingomonadaceae</taxon>
        <taxon>Sphingomonas</taxon>
    </lineage>
</organism>
<evidence type="ECO:0000256" key="8">
    <source>
        <dbReference type="RuleBase" id="RU364100"/>
    </source>
</evidence>
<dbReference type="GO" id="GO:0008233">
    <property type="term" value="F:peptidase activity"/>
    <property type="evidence" value="ECO:0007669"/>
    <property type="project" value="UniProtKB-KW"/>
</dbReference>
<keyword evidence="10" id="KW-1185">Reference proteome</keyword>
<sequence length="200" mass="22372">MCNEHRSLISIDEIDNVFREVRIPLRFPEGRPNLPARESIKITDRHAIVRAAAGGDPAAELVVRRWSWPGPTGKPVYNFRSEGRALDSGRCLIIADGFYEFTDPPPVEGAPKRRPKSKWLFTMRAEPWFAIAGIWRAHPEVGEAYTMLTMAPGPDVAPYHSRQIVVLGRADWGRWLDPATPSTDVLQPAPAGTLDVVQIR</sequence>
<keyword evidence="3" id="KW-0227">DNA damage</keyword>
<keyword evidence="6" id="KW-0238">DNA-binding</keyword>
<gene>
    <name evidence="9" type="ORF">TS85_15625</name>
</gene>
<dbReference type="AlphaFoldDB" id="A0A7U5CV50"/>
<name>A0A7U5CV50_9SPHN</name>
<reference evidence="9 10" key="2">
    <citation type="submission" date="2015-02" db="EMBL/GenBank/DDBJ databases">
        <title>The complete genome of Sphingomonas hengshuiensis sp. WHSC-8 isolated from soil of Hengshui Lake.</title>
        <authorList>
            <person name="Wei S."/>
            <person name="Guo J."/>
            <person name="Su C."/>
            <person name="Wu R."/>
            <person name="Zhang Z."/>
            <person name="Liang K."/>
            <person name="Li H."/>
            <person name="Wang T."/>
            <person name="Liu H."/>
            <person name="Zhang C."/>
            <person name="Li Z."/>
            <person name="Wang Q."/>
            <person name="Meng J."/>
        </authorList>
    </citation>
    <scope>NUCLEOTIDE SEQUENCE [LARGE SCALE GENOMIC DNA]</scope>
    <source>
        <strain evidence="9 10">WHSC-8</strain>
    </source>
</reference>
<accession>A0A7U5CV50</accession>